<evidence type="ECO:0000256" key="4">
    <source>
        <dbReference type="ARBA" id="ARBA00022989"/>
    </source>
</evidence>
<feature type="transmembrane region" description="Helical" evidence="6">
    <location>
        <begin position="771"/>
        <end position="797"/>
    </location>
</feature>
<feature type="transmembrane region" description="Helical" evidence="6">
    <location>
        <begin position="613"/>
        <end position="631"/>
    </location>
</feature>
<sequence>MAVRRDPSRPPTAGLVRLWSSAADAPRLRRPTDVLLLAASVLTLGLLALAAPGPTDADRALDTLLAHLEPLLGRVWSLAYAFLALWAAAVVLLTVVSRGRRGLLVDQATAAALALGAALGTGALAGTAPADGLDGLLRSGPPAVYVATRVAVITAVVVTASPHLARPWRYTGRFVVGVGALAAIGLGATHLIGAGAAIAVGVGAAALTHLALGSPQGRLTPDQVRVALADLGVVTTQVTAAPREVGGRTLLVARTDRGADLRVEVFGRDAWDSQVVGSLWTALTRRGERPHLGSSRRTRVEHEALMTLMAARSGVPVLDVIAVGLAAQGDALLVTSAPSASLDELGAARADDDLLSGAWRTVLALHGVGTAHGRIDGRSVVVRADGTAALTDLDSAVLNAEEGELHTDRARLLVTTALVVGPERALHAAVAAVGADGLAQVLPYLQPAALGRETRGAVRAAEWSLEDLRSAAVVATGVQAPPLERLRRVTPRSIGTLALVGLIAYLVVTLLAGADLASVAEALRSADPAWLVAALLLSPFIQASLAVSTMGSTTARLRYVPVLMLQYAIGFLALVLPATAARLALEVRFFQRFGIAAGTALTFGVIDSVSGFTVQVALVLLILVSGLPGFTSSLGTGSDTSSGTSEAADPSLVAVLVALVLLGAVVTVAVPRLRRGLVGQVPRVRAALAEQARSAHSALGVLRKPAKLGAMLGGNLGAQLLQAAVLALCLHAFGQTAHFSQLVLINTAVSLFAGVMPVPGGMGVAEAGFTLGLQAIGVPSAIAVSTAITFRLVTFYLPPIWGSAAMRWLRRHEYV</sequence>
<feature type="transmembrane region" description="Helical" evidence="6">
    <location>
        <begin position="142"/>
        <end position="158"/>
    </location>
</feature>
<feature type="transmembrane region" description="Helical" evidence="6">
    <location>
        <begin position="529"/>
        <end position="547"/>
    </location>
</feature>
<dbReference type="PANTHER" id="PTHR39087:SF2">
    <property type="entry name" value="UPF0104 MEMBRANE PROTEIN MJ1595"/>
    <property type="match status" value="1"/>
</dbReference>
<evidence type="ECO:0000313" key="8">
    <source>
        <dbReference type="Proteomes" id="UP000321798"/>
    </source>
</evidence>
<dbReference type="RefSeq" id="WP_146951279.1">
    <property type="nucleotide sequence ID" value="NZ_BAABBJ010000005.1"/>
</dbReference>
<dbReference type="EMBL" id="BKAL01000001">
    <property type="protein sequence ID" value="GEP67506.1"/>
    <property type="molecule type" value="Genomic_DNA"/>
</dbReference>
<evidence type="ECO:0000313" key="7">
    <source>
        <dbReference type="EMBL" id="GEP67506.1"/>
    </source>
</evidence>
<feature type="transmembrane region" description="Helical" evidence="6">
    <location>
        <begin position="494"/>
        <end position="517"/>
    </location>
</feature>
<proteinExistence type="predicted"/>
<evidence type="ECO:0000256" key="2">
    <source>
        <dbReference type="ARBA" id="ARBA00022475"/>
    </source>
</evidence>
<protein>
    <recommendedName>
        <fullName evidence="9">Integral membrane protein</fullName>
    </recommendedName>
</protein>
<dbReference type="PANTHER" id="PTHR39087">
    <property type="entry name" value="UPF0104 MEMBRANE PROTEIN MJ1595"/>
    <property type="match status" value="1"/>
</dbReference>
<gene>
    <name evidence="7" type="ORF">CSO01_02210</name>
</gene>
<keyword evidence="8" id="KW-1185">Reference proteome</keyword>
<organism evidence="7 8">
    <name type="scientific">Cellulomonas soli</name>
    <dbReference type="NCBI Taxonomy" id="931535"/>
    <lineage>
        <taxon>Bacteria</taxon>
        <taxon>Bacillati</taxon>
        <taxon>Actinomycetota</taxon>
        <taxon>Actinomycetes</taxon>
        <taxon>Micrococcales</taxon>
        <taxon>Cellulomonadaceae</taxon>
        <taxon>Cellulomonas</taxon>
    </lineage>
</organism>
<feature type="transmembrane region" description="Helical" evidence="6">
    <location>
        <begin position="108"/>
        <end position="130"/>
    </location>
</feature>
<keyword evidence="3 6" id="KW-0812">Transmembrane</keyword>
<accession>A0A512P8H5</accession>
<dbReference type="InterPro" id="IPR022791">
    <property type="entry name" value="L-PG_synthase/AglD"/>
</dbReference>
<comment type="subcellular location">
    <subcellularLocation>
        <location evidence="1">Cell membrane</location>
        <topology evidence="1">Multi-pass membrane protein</topology>
    </subcellularLocation>
</comment>
<reference evidence="7 8" key="1">
    <citation type="submission" date="2019-07" db="EMBL/GenBank/DDBJ databases">
        <title>Whole genome shotgun sequence of Cellulomonas soli NBRC 109434.</title>
        <authorList>
            <person name="Hosoyama A."/>
            <person name="Uohara A."/>
            <person name="Ohji S."/>
            <person name="Ichikawa N."/>
        </authorList>
    </citation>
    <scope>NUCLEOTIDE SEQUENCE [LARGE SCALE GENOMIC DNA]</scope>
    <source>
        <strain evidence="7 8">NBRC 109434</strain>
    </source>
</reference>
<dbReference type="AlphaFoldDB" id="A0A512P8H5"/>
<keyword evidence="5 6" id="KW-0472">Membrane</keyword>
<feature type="transmembrane region" description="Helical" evidence="6">
    <location>
        <begin position="651"/>
        <end position="670"/>
    </location>
</feature>
<dbReference type="Pfam" id="PF03706">
    <property type="entry name" value="LPG_synthase_TM"/>
    <property type="match status" value="1"/>
</dbReference>
<evidence type="ECO:0000256" key="6">
    <source>
        <dbReference type="SAM" id="Phobius"/>
    </source>
</evidence>
<feature type="transmembrane region" description="Helical" evidence="6">
    <location>
        <begin position="170"/>
        <end position="188"/>
    </location>
</feature>
<evidence type="ECO:0000256" key="1">
    <source>
        <dbReference type="ARBA" id="ARBA00004651"/>
    </source>
</evidence>
<feature type="transmembrane region" description="Helical" evidence="6">
    <location>
        <begin position="739"/>
        <end position="759"/>
    </location>
</feature>
<name>A0A512P8H5_9CELL</name>
<feature type="transmembrane region" description="Helical" evidence="6">
    <location>
        <begin position="194"/>
        <end position="212"/>
    </location>
</feature>
<feature type="transmembrane region" description="Helical" evidence="6">
    <location>
        <begin position="75"/>
        <end position="96"/>
    </location>
</feature>
<evidence type="ECO:0008006" key="9">
    <source>
        <dbReference type="Google" id="ProtNLM"/>
    </source>
</evidence>
<feature type="transmembrane region" description="Helical" evidence="6">
    <location>
        <begin position="34"/>
        <end position="55"/>
    </location>
</feature>
<keyword evidence="2" id="KW-1003">Cell membrane</keyword>
<dbReference type="GO" id="GO:0005886">
    <property type="term" value="C:plasma membrane"/>
    <property type="evidence" value="ECO:0007669"/>
    <property type="project" value="UniProtKB-SubCell"/>
</dbReference>
<comment type="caution">
    <text evidence="7">The sequence shown here is derived from an EMBL/GenBank/DDBJ whole genome shotgun (WGS) entry which is preliminary data.</text>
</comment>
<dbReference type="OrthoDB" id="3766049at2"/>
<dbReference type="Proteomes" id="UP000321798">
    <property type="component" value="Unassembled WGS sequence"/>
</dbReference>
<keyword evidence="4 6" id="KW-1133">Transmembrane helix</keyword>
<evidence type="ECO:0000256" key="3">
    <source>
        <dbReference type="ARBA" id="ARBA00022692"/>
    </source>
</evidence>
<feature type="transmembrane region" description="Helical" evidence="6">
    <location>
        <begin position="589"/>
        <end position="606"/>
    </location>
</feature>
<evidence type="ECO:0000256" key="5">
    <source>
        <dbReference type="ARBA" id="ARBA00023136"/>
    </source>
</evidence>
<feature type="transmembrane region" description="Helical" evidence="6">
    <location>
        <begin position="559"/>
        <end position="583"/>
    </location>
</feature>